<dbReference type="SUPFAM" id="SSF51430">
    <property type="entry name" value="NAD(P)-linked oxidoreductase"/>
    <property type="match status" value="1"/>
</dbReference>
<evidence type="ECO:0000313" key="2">
    <source>
        <dbReference type="EMBL" id="TYO98365.1"/>
    </source>
</evidence>
<reference evidence="2 3" key="1">
    <citation type="submission" date="2019-07" db="EMBL/GenBank/DDBJ databases">
        <title>Genomic Encyclopedia of Type Strains, Phase IV (KMG-IV): sequencing the most valuable type-strain genomes for metagenomic binning, comparative biology and taxonomic classification.</title>
        <authorList>
            <person name="Goeker M."/>
        </authorList>
    </citation>
    <scope>NUCLEOTIDE SEQUENCE [LARGE SCALE GENOMIC DNA]</scope>
    <source>
        <strain evidence="2 3">SS015</strain>
    </source>
</reference>
<dbReference type="CDD" id="cd19097">
    <property type="entry name" value="AKR_unchar"/>
    <property type="match status" value="1"/>
</dbReference>
<dbReference type="InterPro" id="IPR053135">
    <property type="entry name" value="AKR2_Oxidoreductase"/>
</dbReference>
<dbReference type="AlphaFoldDB" id="A0A5D3WJC5"/>
<dbReference type="PANTHER" id="PTHR43312">
    <property type="entry name" value="D-THREO-ALDOSE 1-DEHYDROGENASE"/>
    <property type="match status" value="1"/>
</dbReference>
<name>A0A5D3WJC5_9BACT</name>
<dbReference type="OrthoDB" id="9783572at2"/>
<sequence length="306" mass="33788">MTIQAEIYQSKLAIGTAQFGMDYGISNSKGRTPEKEVARILKMASVSNINILDTAPAYGRSEEIIGHVISGLSPFKIITKTKIFEKGLSGRDVAEQLGDTFKDSLERLGVESVYGLMVHQPCDLLSESGMALFEAMEMLQEQGLVKKIGVSVYTAEQIEQCMMRYPIQLMQVPVSVLDQRLLLSGHLTSLKNADVEVHARSIFLQGLLLVKPEDLPPYFEGVKKNLDLLRNAIEESGYTPVQAALGFVNALDEVNAIVCGVSCLEEFEELIDQDHVKLPSEFLDSLRAFALDDPNVLNPSLWRVAP</sequence>
<dbReference type="InterPro" id="IPR023210">
    <property type="entry name" value="NADP_OxRdtase_dom"/>
</dbReference>
<evidence type="ECO:0000259" key="1">
    <source>
        <dbReference type="Pfam" id="PF00248"/>
    </source>
</evidence>
<comment type="caution">
    <text evidence="2">The sequence shown here is derived from an EMBL/GenBank/DDBJ whole genome shotgun (WGS) entry which is preliminary data.</text>
</comment>
<gene>
    <name evidence="2" type="ORF">EDC39_107166</name>
</gene>
<dbReference type="PRINTS" id="PR00069">
    <property type="entry name" value="ALDKETRDTASE"/>
</dbReference>
<dbReference type="Proteomes" id="UP000324159">
    <property type="component" value="Unassembled WGS sequence"/>
</dbReference>
<feature type="domain" description="NADP-dependent oxidoreductase" evidence="1">
    <location>
        <begin position="11"/>
        <end position="288"/>
    </location>
</feature>
<dbReference type="PANTHER" id="PTHR43312:SF1">
    <property type="entry name" value="NADP-DEPENDENT OXIDOREDUCTASE DOMAIN-CONTAINING PROTEIN"/>
    <property type="match status" value="1"/>
</dbReference>
<dbReference type="EMBL" id="VNIB01000007">
    <property type="protein sequence ID" value="TYO98365.1"/>
    <property type="molecule type" value="Genomic_DNA"/>
</dbReference>
<dbReference type="InterPro" id="IPR036812">
    <property type="entry name" value="NAD(P)_OxRdtase_dom_sf"/>
</dbReference>
<dbReference type="InterPro" id="IPR020471">
    <property type="entry name" value="AKR"/>
</dbReference>
<keyword evidence="3" id="KW-1185">Reference proteome</keyword>
<dbReference type="RefSeq" id="WP_148896126.1">
    <property type="nucleotide sequence ID" value="NZ_VNIB01000007.1"/>
</dbReference>
<organism evidence="2 3">
    <name type="scientific">Geothermobacter ehrlichii</name>
    <dbReference type="NCBI Taxonomy" id="213224"/>
    <lineage>
        <taxon>Bacteria</taxon>
        <taxon>Pseudomonadati</taxon>
        <taxon>Thermodesulfobacteriota</taxon>
        <taxon>Desulfuromonadia</taxon>
        <taxon>Desulfuromonadales</taxon>
        <taxon>Geothermobacteraceae</taxon>
        <taxon>Geothermobacter</taxon>
    </lineage>
</organism>
<evidence type="ECO:0000313" key="3">
    <source>
        <dbReference type="Proteomes" id="UP000324159"/>
    </source>
</evidence>
<dbReference type="Pfam" id="PF00248">
    <property type="entry name" value="Aldo_ket_red"/>
    <property type="match status" value="1"/>
</dbReference>
<accession>A0A5D3WJC5</accession>
<proteinExistence type="predicted"/>
<dbReference type="GO" id="GO:0016491">
    <property type="term" value="F:oxidoreductase activity"/>
    <property type="evidence" value="ECO:0007669"/>
    <property type="project" value="InterPro"/>
</dbReference>
<protein>
    <submittedName>
        <fullName evidence="2">Aryl-alcohol dehydrogenase-like predicted oxidoreductase</fullName>
    </submittedName>
</protein>
<dbReference type="Gene3D" id="3.20.20.100">
    <property type="entry name" value="NADP-dependent oxidoreductase domain"/>
    <property type="match status" value="1"/>
</dbReference>